<reference evidence="2 3" key="1">
    <citation type="submission" date="2024-02" db="EMBL/GenBank/DDBJ databases">
        <authorList>
            <person name="Chen Y."/>
            <person name="Shah S."/>
            <person name="Dougan E. K."/>
            <person name="Thang M."/>
            <person name="Chan C."/>
        </authorList>
    </citation>
    <scope>NUCLEOTIDE SEQUENCE [LARGE SCALE GENOMIC DNA]</scope>
</reference>
<feature type="non-terminal residue" evidence="2">
    <location>
        <position position="1"/>
    </location>
</feature>
<feature type="non-terminal residue" evidence="2">
    <location>
        <position position="402"/>
    </location>
</feature>
<feature type="compositionally biased region" description="Acidic residues" evidence="1">
    <location>
        <begin position="1"/>
        <end position="21"/>
    </location>
</feature>
<comment type="caution">
    <text evidence="2">The sequence shown here is derived from an EMBL/GenBank/DDBJ whole genome shotgun (WGS) entry which is preliminary data.</text>
</comment>
<gene>
    <name evidence="2" type="ORF">SCF082_LOCUS28345</name>
</gene>
<name>A0ABP0MJK6_9DINO</name>
<dbReference type="Proteomes" id="UP001642464">
    <property type="component" value="Unassembled WGS sequence"/>
</dbReference>
<sequence length="402" mass="45769">GDEDAGVDDDGDNDGDWEPEDEKGRRRRKRKRRRKTAAAPRQTERSWPTKDWLDGFDLRKWLLVNSQVAAQQLLVFLSAADLSALEATCKDLAGRWDASWRVLFARRFPHVLRRFRMGRGAPPKELFLFTSKMEEAFMPRWVRPRRPGLTSFRSFSRFERTTNLPPPKNRITAVKLSSTEKERQFAAPSVAVSTALGMGLWVYDLFNDGAQAIETQDTLRSCNLCGVFGDATILAGDVSGNIRFFTHRGDILQELDVIADAHSTSVMCVEPDWERARLTSCCRRGIVEQWDLQTLQRMNTPAELKGMRVISKQGVLHAHDRSTNGWLSWDLRQRCVVHHLPSVTLDPGLFDVADAVVLTASTDGHFVRIVDHDPILPSELFDPTLNFAYEDHFEPIRQRSIP</sequence>
<proteinExistence type="predicted"/>
<evidence type="ECO:0000313" key="2">
    <source>
        <dbReference type="EMBL" id="CAK9051656.1"/>
    </source>
</evidence>
<protein>
    <submittedName>
        <fullName evidence="2">Uncharacterized protein</fullName>
    </submittedName>
</protein>
<dbReference type="EMBL" id="CAXAMM010022240">
    <property type="protein sequence ID" value="CAK9051656.1"/>
    <property type="molecule type" value="Genomic_DNA"/>
</dbReference>
<keyword evidence="3" id="KW-1185">Reference proteome</keyword>
<organism evidence="2 3">
    <name type="scientific">Durusdinium trenchii</name>
    <dbReference type="NCBI Taxonomy" id="1381693"/>
    <lineage>
        <taxon>Eukaryota</taxon>
        <taxon>Sar</taxon>
        <taxon>Alveolata</taxon>
        <taxon>Dinophyceae</taxon>
        <taxon>Suessiales</taxon>
        <taxon>Symbiodiniaceae</taxon>
        <taxon>Durusdinium</taxon>
    </lineage>
</organism>
<dbReference type="SUPFAM" id="SSF50978">
    <property type="entry name" value="WD40 repeat-like"/>
    <property type="match status" value="1"/>
</dbReference>
<dbReference type="InterPro" id="IPR036322">
    <property type="entry name" value="WD40_repeat_dom_sf"/>
</dbReference>
<accession>A0ABP0MJK6</accession>
<feature type="region of interest" description="Disordered" evidence="1">
    <location>
        <begin position="1"/>
        <end position="46"/>
    </location>
</feature>
<feature type="compositionally biased region" description="Basic residues" evidence="1">
    <location>
        <begin position="25"/>
        <end position="36"/>
    </location>
</feature>
<evidence type="ECO:0000256" key="1">
    <source>
        <dbReference type="SAM" id="MobiDB-lite"/>
    </source>
</evidence>
<evidence type="ECO:0000313" key="3">
    <source>
        <dbReference type="Proteomes" id="UP001642464"/>
    </source>
</evidence>